<feature type="compositionally biased region" description="Acidic residues" evidence="1">
    <location>
        <begin position="121"/>
        <end position="137"/>
    </location>
</feature>
<gene>
    <name evidence="2" type="ORF">CK203_049824</name>
</gene>
<evidence type="ECO:0000313" key="3">
    <source>
        <dbReference type="Proteomes" id="UP000288805"/>
    </source>
</evidence>
<organism evidence="2 3">
    <name type="scientific">Vitis vinifera</name>
    <name type="common">Grape</name>
    <dbReference type="NCBI Taxonomy" id="29760"/>
    <lineage>
        <taxon>Eukaryota</taxon>
        <taxon>Viridiplantae</taxon>
        <taxon>Streptophyta</taxon>
        <taxon>Embryophyta</taxon>
        <taxon>Tracheophyta</taxon>
        <taxon>Spermatophyta</taxon>
        <taxon>Magnoliopsida</taxon>
        <taxon>eudicotyledons</taxon>
        <taxon>Gunneridae</taxon>
        <taxon>Pentapetalae</taxon>
        <taxon>rosids</taxon>
        <taxon>Vitales</taxon>
        <taxon>Vitaceae</taxon>
        <taxon>Viteae</taxon>
        <taxon>Vitis</taxon>
    </lineage>
</organism>
<comment type="caution">
    <text evidence="2">The sequence shown here is derived from an EMBL/GenBank/DDBJ whole genome shotgun (WGS) entry which is preliminary data.</text>
</comment>
<name>A0A438GVU1_VITVI</name>
<reference evidence="2 3" key="1">
    <citation type="journal article" date="2018" name="PLoS Genet.">
        <title>Population sequencing reveals clonal diversity and ancestral inbreeding in the grapevine cultivar Chardonnay.</title>
        <authorList>
            <person name="Roach M.J."/>
            <person name="Johnson D.L."/>
            <person name="Bohlmann J."/>
            <person name="van Vuuren H.J."/>
            <person name="Jones S.J."/>
            <person name="Pretorius I.S."/>
            <person name="Schmidt S.A."/>
            <person name="Borneman A.R."/>
        </authorList>
    </citation>
    <scope>NUCLEOTIDE SEQUENCE [LARGE SCALE GENOMIC DNA]</scope>
    <source>
        <strain evidence="3">cv. Chardonnay</strain>
        <tissue evidence="2">Leaf</tissue>
    </source>
</reference>
<accession>A0A438GVU1</accession>
<dbReference type="AlphaFoldDB" id="A0A438GVU1"/>
<feature type="compositionally biased region" description="Basic and acidic residues" evidence="1">
    <location>
        <begin position="20"/>
        <end position="33"/>
    </location>
</feature>
<feature type="compositionally biased region" description="Polar residues" evidence="1">
    <location>
        <begin position="138"/>
        <end position="147"/>
    </location>
</feature>
<sequence length="147" mass="16615">MPGPSEPTDPSQEAPPDEQTVPHKETFDPKHSDYHSRAIVSTRSSHHYLITTQKVIFHSLFTNIVNGLEALGKTYKESEKVMKILRSLLSKWHTKINLTKKLQEGEDKKKKSIALKATTKEEEDVEEENPSDEDDDLASSQQSSINS</sequence>
<evidence type="ECO:0000256" key="1">
    <source>
        <dbReference type="SAM" id="MobiDB-lite"/>
    </source>
</evidence>
<protein>
    <submittedName>
        <fullName evidence="2">Uncharacterized protein</fullName>
    </submittedName>
</protein>
<feature type="region of interest" description="Disordered" evidence="1">
    <location>
        <begin position="102"/>
        <end position="147"/>
    </location>
</feature>
<evidence type="ECO:0000313" key="2">
    <source>
        <dbReference type="EMBL" id="RVW76314.1"/>
    </source>
</evidence>
<feature type="region of interest" description="Disordered" evidence="1">
    <location>
        <begin position="1"/>
        <end position="33"/>
    </location>
</feature>
<proteinExistence type="predicted"/>
<dbReference type="EMBL" id="QGNW01000331">
    <property type="protein sequence ID" value="RVW76314.1"/>
    <property type="molecule type" value="Genomic_DNA"/>
</dbReference>
<dbReference type="Proteomes" id="UP000288805">
    <property type="component" value="Unassembled WGS sequence"/>
</dbReference>